<feature type="transmembrane region" description="Helical" evidence="1">
    <location>
        <begin position="142"/>
        <end position="159"/>
    </location>
</feature>
<protein>
    <recommendedName>
        <fullName evidence="4">DUF1772 domain-containing protein</fullName>
    </recommendedName>
</protein>
<keyword evidence="1" id="KW-1133">Transmembrane helix</keyword>
<comment type="caution">
    <text evidence="2">The sequence shown here is derived from an EMBL/GenBank/DDBJ whole genome shotgun (WGS) entry which is preliminary data.</text>
</comment>
<name>A0A3P1V6N0_9ACTO</name>
<reference evidence="2 3" key="1">
    <citation type="submission" date="2018-11" db="EMBL/GenBank/DDBJ databases">
        <title>Genomes From Bacteria Associated with the Canine Oral Cavity: a Test Case for Automated Genome-Based Taxonomic Assignment.</title>
        <authorList>
            <person name="Coil D.A."/>
            <person name="Jospin G."/>
            <person name="Darling A.E."/>
            <person name="Wallis C."/>
            <person name="Davis I.J."/>
            <person name="Harris S."/>
            <person name="Eisen J.A."/>
            <person name="Holcombe L.J."/>
            <person name="O'Flynn C."/>
        </authorList>
    </citation>
    <scope>NUCLEOTIDE SEQUENCE [LARGE SCALE GENOMIC DNA]</scope>
    <source>
        <strain evidence="2 3">OH5050</strain>
    </source>
</reference>
<sequence length="160" mass="17087">MTLPGLLHAATLIYTSVLAGFMISYVITIGALFSHALRTGRRRELQAVLLPFHKDVPVSTTYAAWVLGQVLLAAASLAANLLLDSGRPLGGQIAAVVAMPLWYTVHVASGFARDEHLAEGGPPDVPEEVVQRFVRRNLPMHCGYAATYLIAAAWLAVGLA</sequence>
<organism evidence="2 3">
    <name type="scientific">Actinomyces bowdenii</name>
    <dbReference type="NCBI Taxonomy" id="131109"/>
    <lineage>
        <taxon>Bacteria</taxon>
        <taxon>Bacillati</taxon>
        <taxon>Actinomycetota</taxon>
        <taxon>Actinomycetes</taxon>
        <taxon>Actinomycetales</taxon>
        <taxon>Actinomycetaceae</taxon>
        <taxon>Actinomyces</taxon>
    </lineage>
</organism>
<proteinExistence type="predicted"/>
<keyword evidence="1" id="KW-0472">Membrane</keyword>
<gene>
    <name evidence="2" type="ORF">EII10_07820</name>
</gene>
<dbReference type="OrthoDB" id="3259532at2"/>
<evidence type="ECO:0000313" key="2">
    <source>
        <dbReference type="EMBL" id="RRD29140.1"/>
    </source>
</evidence>
<evidence type="ECO:0000313" key="3">
    <source>
        <dbReference type="Proteomes" id="UP000271272"/>
    </source>
</evidence>
<accession>A0A3P1V6N0</accession>
<evidence type="ECO:0008006" key="4">
    <source>
        <dbReference type="Google" id="ProtNLM"/>
    </source>
</evidence>
<dbReference type="Proteomes" id="UP000271272">
    <property type="component" value="Unassembled WGS sequence"/>
</dbReference>
<keyword evidence="3" id="KW-1185">Reference proteome</keyword>
<feature type="transmembrane region" description="Helical" evidence="1">
    <location>
        <begin position="12"/>
        <end position="33"/>
    </location>
</feature>
<feature type="transmembrane region" description="Helical" evidence="1">
    <location>
        <begin position="62"/>
        <end position="83"/>
    </location>
</feature>
<keyword evidence="1" id="KW-0812">Transmembrane</keyword>
<evidence type="ECO:0000256" key="1">
    <source>
        <dbReference type="SAM" id="Phobius"/>
    </source>
</evidence>
<dbReference type="EMBL" id="RQZC01000011">
    <property type="protein sequence ID" value="RRD29140.1"/>
    <property type="molecule type" value="Genomic_DNA"/>
</dbReference>
<dbReference type="AlphaFoldDB" id="A0A3P1V6N0"/>